<dbReference type="STRING" id="859194.MHF_1151"/>
<organism evidence="3 4">
    <name type="scientific">Mycoplasma haemofelis (strain Ohio2)</name>
    <dbReference type="NCBI Taxonomy" id="859194"/>
    <lineage>
        <taxon>Bacteria</taxon>
        <taxon>Bacillati</taxon>
        <taxon>Mycoplasmatota</taxon>
        <taxon>Mollicutes</taxon>
        <taxon>Mycoplasmataceae</taxon>
        <taxon>Mycoplasma</taxon>
    </lineage>
</organism>
<feature type="compositionally biased region" description="Low complexity" evidence="1">
    <location>
        <begin position="61"/>
        <end position="70"/>
    </location>
</feature>
<dbReference type="BioCyc" id="MHAE859194:G1GR7-1145-MONOMER"/>
<dbReference type="AlphaFoldDB" id="F6FJN8"/>
<feature type="chain" id="PRO_5003334142" evidence="2">
    <location>
        <begin position="23"/>
        <end position="183"/>
    </location>
</feature>
<dbReference type="KEGG" id="mhf:MHF_1151"/>
<protein>
    <submittedName>
        <fullName evidence="3">Uncharacterized protein</fullName>
    </submittedName>
</protein>
<evidence type="ECO:0000313" key="4">
    <source>
        <dbReference type="Proteomes" id="UP000007952"/>
    </source>
</evidence>
<reference evidence="3 4" key="1">
    <citation type="journal article" date="2011" name="J. Bacteriol.">
        <title>Complete genome sequences of two hemotropic Mycoplasmas, Mycoplasma haemofelis strain Ohio2 and Mycoplasma suis strain Illinois.</title>
        <authorList>
            <person name="Messick J.B."/>
            <person name="Santos A.P."/>
            <person name="Guimaraes A.M."/>
        </authorList>
    </citation>
    <scope>NUCLEOTIDE SEQUENCE [LARGE SCALE GENOMIC DNA]</scope>
    <source>
        <strain evidence="3 4">Ohio2</strain>
    </source>
</reference>
<evidence type="ECO:0000313" key="3">
    <source>
        <dbReference type="EMBL" id="AEG73393.1"/>
    </source>
</evidence>
<feature type="region of interest" description="Disordered" evidence="1">
    <location>
        <begin position="106"/>
        <end position="129"/>
    </location>
</feature>
<proteinExistence type="predicted"/>
<feature type="compositionally biased region" description="Basic and acidic residues" evidence="1">
    <location>
        <begin position="31"/>
        <end position="45"/>
    </location>
</feature>
<feature type="region of interest" description="Disordered" evidence="1">
    <location>
        <begin position="162"/>
        <end position="183"/>
    </location>
</feature>
<feature type="region of interest" description="Disordered" evidence="1">
    <location>
        <begin position="22"/>
        <end position="70"/>
    </location>
</feature>
<feature type="compositionally biased region" description="Polar residues" evidence="1">
    <location>
        <begin position="106"/>
        <end position="116"/>
    </location>
</feature>
<feature type="compositionally biased region" description="Basic and acidic residues" evidence="1">
    <location>
        <begin position="120"/>
        <end position="129"/>
    </location>
</feature>
<feature type="compositionally biased region" description="Acidic residues" evidence="1">
    <location>
        <begin position="46"/>
        <end position="60"/>
    </location>
</feature>
<sequence length="183" mass="20065">MASFLIKTASLAGLASVGGGVAAGTSAWLNPKEKPVEKPKTKDPTEEQQEIPESQSDDTETSTPSPTQQTCIIYEAKDPGGTKNHRSFSQLLGRYEGTEKFFAAFSSSPNKQVSSESQDEIGKACRGEGDKKNVKGRVYLWWGTVSNRSTWIYASDLHKDNDDWENNEEVKKNSTEVLKATQG</sequence>
<feature type="signal peptide" evidence="2">
    <location>
        <begin position="1"/>
        <end position="22"/>
    </location>
</feature>
<accession>F6FJN8</accession>
<reference key="2">
    <citation type="submission" date="2011-05" db="EMBL/GenBank/DDBJ databases">
        <title>The Genome of Mycoplasma haemofelis Strain Ohio2, a pathogenic hemoplasma of the cat.</title>
        <authorList>
            <person name="Santos A.P."/>
            <person name="Guimaraes A.M.S."/>
            <person name="SanMiguel P.J."/>
            <person name="Martin S.W."/>
            <person name="Messick J.B."/>
        </authorList>
    </citation>
    <scope>NUCLEOTIDE SEQUENCE</scope>
    <source>
        <strain>Ohio2</strain>
    </source>
</reference>
<dbReference type="EMBL" id="CP002808">
    <property type="protein sequence ID" value="AEG73393.1"/>
    <property type="molecule type" value="Genomic_DNA"/>
</dbReference>
<dbReference type="HOGENOM" id="CLU_111546_2_0_14"/>
<dbReference type="Proteomes" id="UP000007952">
    <property type="component" value="Chromosome"/>
</dbReference>
<gene>
    <name evidence="3" type="ordered locus">MHF_1151</name>
</gene>
<evidence type="ECO:0000256" key="2">
    <source>
        <dbReference type="SAM" id="SignalP"/>
    </source>
</evidence>
<evidence type="ECO:0000256" key="1">
    <source>
        <dbReference type="SAM" id="MobiDB-lite"/>
    </source>
</evidence>
<name>F6FJN8_MYCHI</name>
<keyword evidence="2" id="KW-0732">Signal</keyword>